<organism evidence="1 2">
    <name type="scientific">Candidatus Daviesbacteria bacterium GW2011_GWB1_41_5</name>
    <dbReference type="NCBI Taxonomy" id="1618429"/>
    <lineage>
        <taxon>Bacteria</taxon>
        <taxon>Candidatus Daviesiibacteriota</taxon>
    </lineage>
</organism>
<gene>
    <name evidence="1" type="ORF">UU67_C0079G0006</name>
</gene>
<evidence type="ECO:0000313" key="1">
    <source>
        <dbReference type="EMBL" id="KKS11244.1"/>
    </source>
</evidence>
<dbReference type="Gene3D" id="1.10.10.60">
    <property type="entry name" value="Homeodomain-like"/>
    <property type="match status" value="1"/>
</dbReference>
<dbReference type="AlphaFoldDB" id="A0A0G0WE64"/>
<protein>
    <recommendedName>
        <fullName evidence="3">Homeodomain phBC6A51-type domain-containing protein</fullName>
    </recommendedName>
</protein>
<dbReference type="EMBL" id="LCBN01000079">
    <property type="protein sequence ID" value="KKS11244.1"/>
    <property type="molecule type" value="Genomic_DNA"/>
</dbReference>
<proteinExistence type="predicted"/>
<evidence type="ECO:0008006" key="3">
    <source>
        <dbReference type="Google" id="ProtNLM"/>
    </source>
</evidence>
<name>A0A0G0WE64_9BACT</name>
<sequence length="141" mass="16361">MTGRPPISEEEKENIVRKLEPHLKAGLSPRKACQQAQIPKSTFYDLYEEDPEFADKIDTIRSYLAVLTSNIFYVLISKIAAKIKDGGSLRREDLDFLKWFATNSKTTKEEFGERQELEVVDPHKEIRRIMKIIEESSDENQ</sequence>
<comment type="caution">
    <text evidence="1">The sequence shown here is derived from an EMBL/GenBank/DDBJ whole genome shotgun (WGS) entry which is preliminary data.</text>
</comment>
<accession>A0A0G0WE64</accession>
<evidence type="ECO:0000313" key="2">
    <source>
        <dbReference type="Proteomes" id="UP000034753"/>
    </source>
</evidence>
<reference evidence="1 2" key="1">
    <citation type="journal article" date="2015" name="Nature">
        <title>rRNA introns, odd ribosomes, and small enigmatic genomes across a large radiation of phyla.</title>
        <authorList>
            <person name="Brown C.T."/>
            <person name="Hug L.A."/>
            <person name="Thomas B.C."/>
            <person name="Sharon I."/>
            <person name="Castelle C.J."/>
            <person name="Singh A."/>
            <person name="Wilkins M.J."/>
            <person name="Williams K.H."/>
            <person name="Banfield J.F."/>
        </authorList>
    </citation>
    <scope>NUCLEOTIDE SEQUENCE [LARGE SCALE GENOMIC DNA]</scope>
</reference>
<dbReference type="Proteomes" id="UP000034753">
    <property type="component" value="Unassembled WGS sequence"/>
</dbReference>